<gene>
    <name evidence="1" type="ORF">A3Q56_08092</name>
</gene>
<organism evidence="1 2">
    <name type="scientific">Intoshia linei</name>
    <dbReference type="NCBI Taxonomy" id="1819745"/>
    <lineage>
        <taxon>Eukaryota</taxon>
        <taxon>Metazoa</taxon>
        <taxon>Spiralia</taxon>
        <taxon>Lophotrochozoa</taxon>
        <taxon>Mesozoa</taxon>
        <taxon>Orthonectida</taxon>
        <taxon>Rhopaluridae</taxon>
        <taxon>Intoshia</taxon>
    </lineage>
</organism>
<protein>
    <submittedName>
        <fullName evidence="1">Uncharacterized protein</fullName>
    </submittedName>
</protein>
<dbReference type="Proteomes" id="UP000078046">
    <property type="component" value="Unassembled WGS sequence"/>
</dbReference>
<sequence>MALIKINTVEKKLAASTQSLICKNLLGSKAVERLDINETESYAAIKKKILYSI</sequence>
<accession>A0A177AQC7</accession>
<comment type="caution">
    <text evidence="1">The sequence shown here is derived from an EMBL/GenBank/DDBJ whole genome shotgun (WGS) entry which is preliminary data.</text>
</comment>
<proteinExistence type="predicted"/>
<keyword evidence="2" id="KW-1185">Reference proteome</keyword>
<dbReference type="EMBL" id="LWCA01002026">
    <property type="protein sequence ID" value="OAF64206.1"/>
    <property type="molecule type" value="Genomic_DNA"/>
</dbReference>
<name>A0A177AQC7_9BILA</name>
<evidence type="ECO:0000313" key="2">
    <source>
        <dbReference type="Proteomes" id="UP000078046"/>
    </source>
</evidence>
<evidence type="ECO:0000313" key="1">
    <source>
        <dbReference type="EMBL" id="OAF64206.1"/>
    </source>
</evidence>
<reference evidence="1 2" key="1">
    <citation type="submission" date="2016-04" db="EMBL/GenBank/DDBJ databases">
        <title>The genome of Intoshia linei affirms orthonectids as highly simplified spiralians.</title>
        <authorList>
            <person name="Mikhailov K.V."/>
            <person name="Slusarev G.S."/>
            <person name="Nikitin M.A."/>
            <person name="Logacheva M.D."/>
            <person name="Penin A."/>
            <person name="Aleoshin V."/>
            <person name="Panchin Y.V."/>
        </authorList>
    </citation>
    <scope>NUCLEOTIDE SEQUENCE [LARGE SCALE GENOMIC DNA]</scope>
    <source>
        <strain evidence="1">Intl2013</strain>
        <tissue evidence="1">Whole animal</tissue>
    </source>
</reference>
<dbReference type="AlphaFoldDB" id="A0A177AQC7"/>